<dbReference type="Proteomes" id="UP001176940">
    <property type="component" value="Unassembled WGS sequence"/>
</dbReference>
<dbReference type="Gene3D" id="2.40.10.10">
    <property type="entry name" value="Trypsin-like serine proteases"/>
    <property type="match status" value="1"/>
</dbReference>
<reference evidence="7" key="1">
    <citation type="submission" date="2023-07" db="EMBL/GenBank/DDBJ databases">
        <authorList>
            <person name="Stuckert A."/>
        </authorList>
    </citation>
    <scope>NUCLEOTIDE SEQUENCE</scope>
</reference>
<organism evidence="7 8">
    <name type="scientific">Ranitomeya imitator</name>
    <name type="common">mimic poison frog</name>
    <dbReference type="NCBI Taxonomy" id="111125"/>
    <lineage>
        <taxon>Eukaryota</taxon>
        <taxon>Metazoa</taxon>
        <taxon>Chordata</taxon>
        <taxon>Craniata</taxon>
        <taxon>Vertebrata</taxon>
        <taxon>Euteleostomi</taxon>
        <taxon>Amphibia</taxon>
        <taxon>Batrachia</taxon>
        <taxon>Anura</taxon>
        <taxon>Neobatrachia</taxon>
        <taxon>Hyloidea</taxon>
        <taxon>Dendrobatidae</taxon>
        <taxon>Dendrobatinae</taxon>
        <taxon>Ranitomeya</taxon>
    </lineage>
</organism>
<dbReference type="Pfam" id="PF00089">
    <property type="entry name" value="Trypsin"/>
    <property type="match status" value="1"/>
</dbReference>
<dbReference type="PROSITE" id="PS00135">
    <property type="entry name" value="TRYPSIN_SER"/>
    <property type="match status" value="1"/>
</dbReference>
<dbReference type="PANTHER" id="PTHR24252">
    <property type="entry name" value="ACROSIN-RELATED"/>
    <property type="match status" value="1"/>
</dbReference>
<dbReference type="EMBL" id="CAUEEQ010078358">
    <property type="protein sequence ID" value="CAJ0967530.1"/>
    <property type="molecule type" value="Genomic_DNA"/>
</dbReference>
<protein>
    <recommendedName>
        <fullName evidence="6">Peptidase S1 domain-containing protein</fullName>
    </recommendedName>
</protein>
<dbReference type="InterPro" id="IPR018114">
    <property type="entry name" value="TRYPSIN_HIS"/>
</dbReference>
<keyword evidence="8" id="KW-1185">Reference proteome</keyword>
<dbReference type="PANTHER" id="PTHR24252:SF7">
    <property type="entry name" value="HYALIN"/>
    <property type="match status" value="1"/>
</dbReference>
<dbReference type="SUPFAM" id="SSF50494">
    <property type="entry name" value="Trypsin-like serine proteases"/>
    <property type="match status" value="1"/>
</dbReference>
<dbReference type="InterPro" id="IPR033116">
    <property type="entry name" value="TRYPSIN_SER"/>
</dbReference>
<dbReference type="InterPro" id="IPR001314">
    <property type="entry name" value="Peptidase_S1A"/>
</dbReference>
<dbReference type="PROSITE" id="PS50240">
    <property type="entry name" value="TRYPSIN_DOM"/>
    <property type="match status" value="1"/>
</dbReference>
<feature type="domain" description="Peptidase S1" evidence="6">
    <location>
        <begin position="135"/>
        <end position="376"/>
    </location>
</feature>
<comment type="caution">
    <text evidence="7">The sequence shown here is derived from an EMBL/GenBank/DDBJ whole genome shotgun (WGS) entry which is preliminary data.</text>
</comment>
<keyword evidence="1 5" id="KW-0645">Protease</keyword>
<dbReference type="InterPro" id="IPR001254">
    <property type="entry name" value="Trypsin_dom"/>
</dbReference>
<evidence type="ECO:0000256" key="4">
    <source>
        <dbReference type="ARBA" id="ARBA00023157"/>
    </source>
</evidence>
<keyword evidence="4" id="KW-1015">Disulfide bond</keyword>
<dbReference type="PROSITE" id="PS00134">
    <property type="entry name" value="TRYPSIN_HIS"/>
    <property type="match status" value="1"/>
</dbReference>
<dbReference type="CDD" id="cd00190">
    <property type="entry name" value="Tryp_SPc"/>
    <property type="match status" value="1"/>
</dbReference>
<name>A0ABN9MT82_9NEOB</name>
<evidence type="ECO:0000313" key="8">
    <source>
        <dbReference type="Proteomes" id="UP001176940"/>
    </source>
</evidence>
<dbReference type="SMART" id="SM00020">
    <property type="entry name" value="Tryp_SPc"/>
    <property type="match status" value="1"/>
</dbReference>
<evidence type="ECO:0000259" key="6">
    <source>
        <dbReference type="PROSITE" id="PS50240"/>
    </source>
</evidence>
<dbReference type="InterPro" id="IPR043504">
    <property type="entry name" value="Peptidase_S1_PA_chymotrypsin"/>
</dbReference>
<keyword evidence="2 5" id="KW-0378">Hydrolase</keyword>
<proteinExistence type="predicted"/>
<dbReference type="PRINTS" id="PR00722">
    <property type="entry name" value="CHYMOTRYPSIN"/>
</dbReference>
<gene>
    <name evidence="7" type="ORF">RIMI_LOCUS22264452</name>
</gene>
<evidence type="ECO:0000256" key="1">
    <source>
        <dbReference type="ARBA" id="ARBA00022670"/>
    </source>
</evidence>
<evidence type="ECO:0000256" key="5">
    <source>
        <dbReference type="RuleBase" id="RU363034"/>
    </source>
</evidence>
<dbReference type="InterPro" id="IPR009003">
    <property type="entry name" value="Peptidase_S1_PA"/>
</dbReference>
<evidence type="ECO:0000256" key="2">
    <source>
        <dbReference type="ARBA" id="ARBA00022801"/>
    </source>
</evidence>
<accession>A0ABN9MT82</accession>
<evidence type="ECO:0000256" key="3">
    <source>
        <dbReference type="ARBA" id="ARBA00022825"/>
    </source>
</evidence>
<sequence length="541" mass="59134">MQVEMVQSVIHLLEDDRTPVGTSRSDCEDLRARRHPEKDTEGEDYIGARRVIVLVSHRCEVYPVRIQESDQLHIPLIEDTAALMMETRWPINGVRCPHGQGQPMTWRTTSAILLLALGIVMTTVSVDGHPLVSRVVGGQNADPGEWPWQVSLVWTSYTVCGGALISPSWVVSAAHCFSYRNASDFTVVLGALNLTGASPTKVFMAVKQIIMHPIFDGDGSSGDMALVELALPVSYNDYIQPVPLPYQDQELPDGKICWLTGWGHTAEKAKLPAPQTLQEVPLPLINYMDCNKMFQKALNPSLPFDYVKHDMICAGYPEGKKDGCQGDSGGPLVCEIDESWILFGVVSWGIGCARPNMPGVYTKVSSFSTWIRDESGVFTVSEINKDATTEHLSSLVIEETAVDPPTEHLSTLVTEMTAVDPPTEHLSSLMTAVDPPTEHLSSLVTEETAVDNTTEHLSTLVTEMTAVDNTTEHLSTLVTEKTAVDNPTGHLSTFVTEQTEGDPQTVSLSKVTNRGTVPTGKKLPMSFLVGVFALIRILDIV</sequence>
<keyword evidence="3 5" id="KW-0720">Serine protease</keyword>
<evidence type="ECO:0000313" key="7">
    <source>
        <dbReference type="EMBL" id="CAJ0967530.1"/>
    </source>
</evidence>